<reference evidence="1" key="1">
    <citation type="submission" date="2014-11" db="EMBL/GenBank/DDBJ databases">
        <authorList>
            <person name="Amaro Gonzalez C."/>
        </authorList>
    </citation>
    <scope>NUCLEOTIDE SEQUENCE</scope>
</reference>
<dbReference type="EMBL" id="GBXM01044601">
    <property type="protein sequence ID" value="JAH63976.1"/>
    <property type="molecule type" value="Transcribed_RNA"/>
</dbReference>
<proteinExistence type="predicted"/>
<accession>A0A0E9UDW6</accession>
<evidence type="ECO:0000313" key="1">
    <source>
        <dbReference type="EMBL" id="JAH63976.1"/>
    </source>
</evidence>
<dbReference type="AlphaFoldDB" id="A0A0E9UDW6"/>
<protein>
    <submittedName>
        <fullName evidence="1">Uncharacterized protein</fullName>
    </submittedName>
</protein>
<organism evidence="1">
    <name type="scientific">Anguilla anguilla</name>
    <name type="common">European freshwater eel</name>
    <name type="synonym">Muraena anguilla</name>
    <dbReference type="NCBI Taxonomy" id="7936"/>
    <lineage>
        <taxon>Eukaryota</taxon>
        <taxon>Metazoa</taxon>
        <taxon>Chordata</taxon>
        <taxon>Craniata</taxon>
        <taxon>Vertebrata</taxon>
        <taxon>Euteleostomi</taxon>
        <taxon>Actinopterygii</taxon>
        <taxon>Neopterygii</taxon>
        <taxon>Teleostei</taxon>
        <taxon>Anguilliformes</taxon>
        <taxon>Anguillidae</taxon>
        <taxon>Anguilla</taxon>
    </lineage>
</organism>
<name>A0A0E9UDW6_ANGAN</name>
<sequence>MILKRDTFRYTSGRWLPQQYL</sequence>
<reference evidence="1" key="2">
    <citation type="journal article" date="2015" name="Fish Shellfish Immunol.">
        <title>Early steps in the European eel (Anguilla anguilla)-Vibrio vulnificus interaction in the gills: Role of the RtxA13 toxin.</title>
        <authorList>
            <person name="Callol A."/>
            <person name="Pajuelo D."/>
            <person name="Ebbesson L."/>
            <person name="Teles M."/>
            <person name="MacKenzie S."/>
            <person name="Amaro C."/>
        </authorList>
    </citation>
    <scope>NUCLEOTIDE SEQUENCE</scope>
</reference>